<dbReference type="RefSeq" id="WP_216799894.1">
    <property type="nucleotide sequence ID" value="NZ_CP076723.1"/>
</dbReference>
<dbReference type="Proteomes" id="UP000683557">
    <property type="component" value="Chromosome"/>
</dbReference>
<protein>
    <submittedName>
        <fullName evidence="1">Uncharacterized protein</fullName>
    </submittedName>
</protein>
<organism evidence="1 2">
    <name type="scientific">Geomonas oryzisoli</name>
    <dbReference type="NCBI Taxonomy" id="2847992"/>
    <lineage>
        <taxon>Bacteria</taxon>
        <taxon>Pseudomonadati</taxon>
        <taxon>Thermodesulfobacteriota</taxon>
        <taxon>Desulfuromonadia</taxon>
        <taxon>Geobacterales</taxon>
        <taxon>Geobacteraceae</taxon>
        <taxon>Geomonas</taxon>
    </lineage>
</organism>
<evidence type="ECO:0000313" key="1">
    <source>
        <dbReference type="EMBL" id="QWV93151.1"/>
    </source>
</evidence>
<name>A0ABX8J7W2_9BACT</name>
<evidence type="ECO:0000313" key="2">
    <source>
        <dbReference type="Proteomes" id="UP000683557"/>
    </source>
</evidence>
<proteinExistence type="predicted"/>
<accession>A0ABX8J7W2</accession>
<reference evidence="1 2" key="1">
    <citation type="submission" date="2021-06" db="EMBL/GenBank/DDBJ databases">
        <title>Gemonas diversity in paddy soil.</title>
        <authorList>
            <person name="Liu G."/>
        </authorList>
    </citation>
    <scope>NUCLEOTIDE SEQUENCE [LARGE SCALE GENOMIC DNA]</scope>
    <source>
        <strain evidence="1 2">RG10</strain>
    </source>
</reference>
<keyword evidence="2" id="KW-1185">Reference proteome</keyword>
<gene>
    <name evidence="1" type="ORF">KP004_18595</name>
</gene>
<dbReference type="EMBL" id="CP076723">
    <property type="protein sequence ID" value="QWV93151.1"/>
    <property type="molecule type" value="Genomic_DNA"/>
</dbReference>
<sequence length="52" mass="6112">MSTKWYGPRCPSRQRCARCRAVDDSPCSAFFSYRQVVSMYHKGEHLEEEIDP</sequence>